<dbReference type="GO" id="GO:0070006">
    <property type="term" value="F:metalloaminopeptidase activity"/>
    <property type="evidence" value="ECO:0007669"/>
    <property type="project" value="InterPro"/>
</dbReference>
<dbReference type="RefSeq" id="WP_238468159.1">
    <property type="nucleotide sequence ID" value="NZ_JAKLJA010000052.1"/>
</dbReference>
<evidence type="ECO:0000313" key="2">
    <source>
        <dbReference type="EMBL" id="MCG5078192.1"/>
    </source>
</evidence>
<sequence>MPLRREIGKWRGISFEAAAWDGARAEVELSCVCMFTHEVTPGGPVGGLLHLDTALSGALTGLRRDGYFAATAMETLLISRPPVGVAADAVLLVGLGDPAFWTVGASAQAAATAMRTALQLNAKSAAFAPSVLDGGLTMDVTGGMPAAMMNAVLAVLDTQHRLVELGMAPQPALERWGFDVGAERFENAALSFETALSAAQAARGRGSDLSR</sequence>
<dbReference type="AlphaFoldDB" id="A0A9X1UMJ3"/>
<dbReference type="Proteomes" id="UP001139308">
    <property type="component" value="Unassembled WGS sequence"/>
</dbReference>
<dbReference type="EMBL" id="JAKLJA010000052">
    <property type="protein sequence ID" value="MCG5078192.1"/>
    <property type="molecule type" value="Genomic_DNA"/>
</dbReference>
<dbReference type="SUPFAM" id="SSF52949">
    <property type="entry name" value="Macro domain-like"/>
    <property type="match status" value="1"/>
</dbReference>
<feature type="domain" description="Peptidase M17 leucyl aminopeptidase N-terminal" evidence="1">
    <location>
        <begin position="50"/>
        <end position="129"/>
    </location>
</feature>
<keyword evidence="3" id="KW-1185">Reference proteome</keyword>
<dbReference type="GO" id="GO:0006508">
    <property type="term" value="P:proteolysis"/>
    <property type="evidence" value="ECO:0007669"/>
    <property type="project" value="InterPro"/>
</dbReference>
<proteinExistence type="predicted"/>
<organism evidence="2 3">
    <name type="scientific">Paraburkholderia tagetis</name>
    <dbReference type="NCBI Taxonomy" id="2913261"/>
    <lineage>
        <taxon>Bacteria</taxon>
        <taxon>Pseudomonadati</taxon>
        <taxon>Pseudomonadota</taxon>
        <taxon>Betaproteobacteria</taxon>
        <taxon>Burkholderiales</taxon>
        <taxon>Burkholderiaceae</taxon>
        <taxon>Paraburkholderia</taxon>
    </lineage>
</organism>
<evidence type="ECO:0000259" key="1">
    <source>
        <dbReference type="Pfam" id="PF02789"/>
    </source>
</evidence>
<dbReference type="Gene3D" id="3.40.220.10">
    <property type="entry name" value="Leucine Aminopeptidase, subunit E, domain 1"/>
    <property type="match status" value="1"/>
</dbReference>
<dbReference type="InterPro" id="IPR043472">
    <property type="entry name" value="Macro_dom-like"/>
</dbReference>
<evidence type="ECO:0000313" key="3">
    <source>
        <dbReference type="Proteomes" id="UP001139308"/>
    </source>
</evidence>
<gene>
    <name evidence="2" type="ORF">L5014_33500</name>
</gene>
<accession>A0A9X1UMJ3</accession>
<dbReference type="Pfam" id="PF02789">
    <property type="entry name" value="Peptidase_M17_N"/>
    <property type="match status" value="1"/>
</dbReference>
<reference evidence="2" key="1">
    <citation type="submission" date="2022-01" db="EMBL/GenBank/DDBJ databases">
        <title>Genome sequence and assembly of Parabukholderia sp. RG36.</title>
        <authorList>
            <person name="Chhetri G."/>
        </authorList>
    </citation>
    <scope>NUCLEOTIDE SEQUENCE</scope>
    <source>
        <strain evidence="2">RG36</strain>
    </source>
</reference>
<protein>
    <submittedName>
        <fullName evidence="2">Peptidase M17</fullName>
    </submittedName>
</protein>
<comment type="caution">
    <text evidence="2">The sequence shown here is derived from an EMBL/GenBank/DDBJ whole genome shotgun (WGS) entry which is preliminary data.</text>
</comment>
<name>A0A9X1UMJ3_9BURK</name>
<dbReference type="InterPro" id="IPR008283">
    <property type="entry name" value="Peptidase_M17_N"/>
</dbReference>